<dbReference type="InterPro" id="IPR000608">
    <property type="entry name" value="UBC"/>
</dbReference>
<protein>
    <submittedName>
        <fullName evidence="2">Ubiquitin-conjugating enzyme E2 J1 (inferred by orthology to a human protein)</fullName>
    </submittedName>
</protein>
<dbReference type="Pfam" id="PF00179">
    <property type="entry name" value="UQ_con"/>
    <property type="match status" value="1"/>
</dbReference>
<evidence type="ECO:0000313" key="2">
    <source>
        <dbReference type="WBParaSite" id="ASIM_0001862601-mRNA-1"/>
    </source>
</evidence>
<dbReference type="PROSITE" id="PS50127">
    <property type="entry name" value="UBC_2"/>
    <property type="match status" value="1"/>
</dbReference>
<dbReference type="InterPro" id="IPR016135">
    <property type="entry name" value="UBQ-conjugating_enzyme/RWD"/>
</dbReference>
<dbReference type="SMART" id="SM00212">
    <property type="entry name" value="UBCc"/>
    <property type="match status" value="1"/>
</dbReference>
<dbReference type="PANTHER" id="PTHR24067">
    <property type="entry name" value="UBIQUITIN-CONJUGATING ENZYME E2"/>
    <property type="match status" value="1"/>
</dbReference>
<dbReference type="FunFam" id="3.10.110.10:FF:000086">
    <property type="entry name" value="Ubiquitin-conjugating enzyme E2 J1"/>
    <property type="match status" value="1"/>
</dbReference>
<organism evidence="2">
    <name type="scientific">Anisakis simplex</name>
    <name type="common">Herring worm</name>
    <dbReference type="NCBI Taxonomy" id="6269"/>
    <lineage>
        <taxon>Eukaryota</taxon>
        <taxon>Metazoa</taxon>
        <taxon>Ecdysozoa</taxon>
        <taxon>Nematoda</taxon>
        <taxon>Chromadorea</taxon>
        <taxon>Rhabditida</taxon>
        <taxon>Spirurina</taxon>
        <taxon>Ascaridomorpha</taxon>
        <taxon>Ascaridoidea</taxon>
        <taxon>Anisakidae</taxon>
        <taxon>Anisakis</taxon>
        <taxon>Anisakis simplex complex</taxon>
    </lineage>
</organism>
<dbReference type="GO" id="GO:0032446">
    <property type="term" value="P:protein modification by small protein conjugation"/>
    <property type="evidence" value="ECO:0007669"/>
    <property type="project" value="UniProtKB-ARBA"/>
</dbReference>
<dbReference type="CDD" id="cd23799">
    <property type="entry name" value="UBCc_UBE2J"/>
    <property type="match status" value="1"/>
</dbReference>
<dbReference type="SUPFAM" id="SSF54495">
    <property type="entry name" value="UBC-like"/>
    <property type="match status" value="1"/>
</dbReference>
<evidence type="ECO:0000259" key="1">
    <source>
        <dbReference type="PROSITE" id="PS50127"/>
    </source>
</evidence>
<dbReference type="Gene3D" id="3.10.110.10">
    <property type="entry name" value="Ubiquitin Conjugating Enzyme"/>
    <property type="match status" value="1"/>
</dbReference>
<sequence>LWKYHRGMLRFEDNLFEWHFTVRGPADTDFDGGIYHGRILLPVDYPMKPPSVILLTPNGRFQLNQKICLSISGHHPESWQPSWSIRTALLALIGFMPTHSAGALGSLEYPPSERKKLAIASRDWMCAECGLRMCDALLDRNSQNSSSANGDNTSASSNNGGAAISMAEEARSLAKQISFKVLS</sequence>
<dbReference type="InterPro" id="IPR050113">
    <property type="entry name" value="Ub_conjugating_enzyme"/>
</dbReference>
<reference evidence="2" key="1">
    <citation type="submission" date="2017-02" db="UniProtKB">
        <authorList>
            <consortium name="WormBaseParasite"/>
        </authorList>
    </citation>
    <scope>IDENTIFICATION</scope>
</reference>
<dbReference type="WBParaSite" id="ASIM_0001862601-mRNA-1">
    <property type="protein sequence ID" value="ASIM_0001862601-mRNA-1"/>
    <property type="gene ID" value="ASIM_0001862601"/>
</dbReference>
<dbReference type="AlphaFoldDB" id="A0A0M3KCC6"/>
<proteinExistence type="predicted"/>
<name>A0A0M3KCC6_ANISI</name>
<accession>A0A0M3KCC6</accession>
<feature type="domain" description="UBC core" evidence="1">
    <location>
        <begin position="1"/>
        <end position="140"/>
    </location>
</feature>